<name>A0A0D1DV82_MYCMD</name>
<dbReference type="KEGG" id="uma:UMAG_04139"/>
<protein>
    <recommendedName>
        <fullName evidence="7">Urease accessory protein UreD</fullName>
    </recommendedName>
</protein>
<dbReference type="InterPro" id="IPR002669">
    <property type="entry name" value="UreD"/>
</dbReference>
<dbReference type="OMA" id="YFMSASA"/>
<dbReference type="PANTHER" id="PTHR33643:SF1">
    <property type="entry name" value="UREASE ACCESSORY PROTEIN D"/>
    <property type="match status" value="1"/>
</dbReference>
<organism evidence="5 6">
    <name type="scientific">Mycosarcoma maydis</name>
    <name type="common">Corn smut fungus</name>
    <name type="synonym">Ustilago maydis</name>
    <dbReference type="NCBI Taxonomy" id="5270"/>
    <lineage>
        <taxon>Eukaryota</taxon>
        <taxon>Fungi</taxon>
        <taxon>Dikarya</taxon>
        <taxon>Basidiomycota</taxon>
        <taxon>Ustilaginomycotina</taxon>
        <taxon>Ustilaginomycetes</taxon>
        <taxon>Ustilaginales</taxon>
        <taxon>Ustilaginaceae</taxon>
        <taxon>Mycosarcoma</taxon>
    </lineage>
</organism>
<dbReference type="GO" id="GO:0016151">
    <property type="term" value="F:nickel cation binding"/>
    <property type="evidence" value="ECO:0007669"/>
    <property type="project" value="InterPro"/>
</dbReference>
<dbReference type="HAMAP" id="MF_01384">
    <property type="entry name" value="UreD"/>
    <property type="match status" value="1"/>
</dbReference>
<sequence>MPQETLTFPPLYCIVGAYRLAHDPSLWKPMWAKCSHAAKQAGTVGLIWAVLTWPFQRLFVYYFMSASASVTGLSAIYGRVVQTADVTDDKLPFRIPVPSLQTFATFMFVIGQVHAIMEFWLRRKLRECRNTAYVQTVRSRGKAADWWTEYVEEFSNPPTQKAIKDAKKQAWYLKMASPLVRFVILKVFLLPMDFVPLFGMALGAALRSLTYGRLLHKSFFEAKRMSPFQIELWITERQSAYRSFGFVAALMERVPLIGLVFSISNRIGAAMWAHDLEKRQQRIRASTLASSSSSSITSGTEVKGLEEFSSKPTLKKIYKNVQQDAANHAVSLRTVEDDDGNFNGEGLAVVRFARGQGVFTHLSFTFPLKLISPAISSRNATRDALQRPQARACNTRVSSTTDEGEKARAGEDGDGWIGAKAVSALYVVGYGGGLVSGDSVDLDIDVGSQCCLLLLTQGSTKVFKTRTSRPTQGVSTATFSSTLASHTQRAQSLDDGQLSMTRQNFRFLVRKHSTLVLLPDAVTCFARARYDQVQRFDLRDHTSSCVVLDWITPGRTAVGSGSSASNPKLDHLDSHSSHTGTMLKDYSTPARDAELWQFSHYRSRNDVRVSKHVVARDTILLSQTEEHEFVDPITGLRFTELARRNHPYGCYATLILAGPDAAEIIHSLETEFHRVQQRPTTWLAHDALWSLSRLEHNVVIVRIAANDAQSVRRWLHSRLTPLQNLIGSDLYRQALA</sequence>
<dbReference type="AlphaFoldDB" id="A0A0D1DV82"/>
<dbReference type="STRING" id="237631.A0A0D1DV82"/>
<gene>
    <name evidence="5" type="ORF">UMAG_04139</name>
</gene>
<dbReference type="InParanoid" id="A0A0D1DV82"/>
<evidence type="ECO:0000256" key="1">
    <source>
        <dbReference type="ARBA" id="ARBA00007177"/>
    </source>
</evidence>
<feature type="region of interest" description="Disordered" evidence="3">
    <location>
        <begin position="559"/>
        <end position="584"/>
    </location>
</feature>
<feature type="region of interest" description="Disordered" evidence="3">
    <location>
        <begin position="382"/>
        <end position="410"/>
    </location>
</feature>
<dbReference type="RefSeq" id="XP_011390635.1">
    <property type="nucleotide sequence ID" value="XM_011392333.1"/>
</dbReference>
<keyword evidence="6" id="KW-1185">Reference proteome</keyword>
<dbReference type="eggNOG" id="ENOG502RYFY">
    <property type="taxonomic scope" value="Eukaryota"/>
</dbReference>
<dbReference type="EMBL" id="CM003151">
    <property type="protein sequence ID" value="KIS67636.1"/>
    <property type="molecule type" value="Genomic_DNA"/>
</dbReference>
<keyword evidence="4" id="KW-0472">Membrane</keyword>
<dbReference type="PANTHER" id="PTHR33643">
    <property type="entry name" value="UREASE ACCESSORY PROTEIN D"/>
    <property type="match status" value="1"/>
</dbReference>
<dbReference type="Pfam" id="PF01774">
    <property type="entry name" value="UreD"/>
    <property type="match status" value="1"/>
</dbReference>
<comment type="similarity">
    <text evidence="1">Belongs to the UreD family.</text>
</comment>
<reference evidence="5 6" key="1">
    <citation type="journal article" date="2006" name="Nature">
        <title>Insights from the genome of the biotrophic fungal plant pathogen Ustilago maydis.</title>
        <authorList>
            <person name="Kamper J."/>
            <person name="Kahmann R."/>
            <person name="Bolker M."/>
            <person name="Ma L.J."/>
            <person name="Brefort T."/>
            <person name="Saville B.J."/>
            <person name="Banuett F."/>
            <person name="Kronstad J.W."/>
            <person name="Gold S.E."/>
            <person name="Muller O."/>
            <person name="Perlin M.H."/>
            <person name="Wosten H.A."/>
            <person name="de Vries R."/>
            <person name="Ruiz-Herrera J."/>
            <person name="Reynaga-Pena C.G."/>
            <person name="Snetselaar K."/>
            <person name="McCann M."/>
            <person name="Perez-Martin J."/>
            <person name="Feldbrugge M."/>
            <person name="Basse C.W."/>
            <person name="Steinberg G."/>
            <person name="Ibeas J.I."/>
            <person name="Holloman W."/>
            <person name="Guzman P."/>
            <person name="Farman M."/>
            <person name="Stajich J.E."/>
            <person name="Sentandreu R."/>
            <person name="Gonzalez-Prieto J.M."/>
            <person name="Kennell J.C."/>
            <person name="Molina L."/>
            <person name="Schirawski J."/>
            <person name="Mendoza-Mendoza A."/>
            <person name="Greilinger D."/>
            <person name="Munch K."/>
            <person name="Rossel N."/>
            <person name="Scherer M."/>
            <person name="Vranes M."/>
            <person name="Ladendorf O."/>
            <person name="Vincon V."/>
            <person name="Fuchs U."/>
            <person name="Sandrock B."/>
            <person name="Meng S."/>
            <person name="Ho E.C."/>
            <person name="Cahill M.J."/>
            <person name="Boyce K.J."/>
            <person name="Klose J."/>
            <person name="Klosterman S.J."/>
            <person name="Deelstra H.J."/>
            <person name="Ortiz-Castellanos L."/>
            <person name="Li W."/>
            <person name="Sanchez-Alonso P."/>
            <person name="Schreier P.H."/>
            <person name="Hauser-Hahn I."/>
            <person name="Vaupel M."/>
            <person name="Koopmann E."/>
            <person name="Friedrich G."/>
            <person name="Voss H."/>
            <person name="Schluter T."/>
            <person name="Margolis J."/>
            <person name="Platt D."/>
            <person name="Swimmer C."/>
            <person name="Gnirke A."/>
            <person name="Chen F."/>
            <person name="Vysotskaia V."/>
            <person name="Mannhaupt G."/>
            <person name="Guldener U."/>
            <person name="Munsterkotter M."/>
            <person name="Haase D."/>
            <person name="Oesterheld M."/>
            <person name="Mewes H.W."/>
            <person name="Mauceli E.W."/>
            <person name="DeCaprio D."/>
            <person name="Wade C.M."/>
            <person name="Butler J."/>
            <person name="Young S."/>
            <person name="Jaffe D.B."/>
            <person name="Calvo S."/>
            <person name="Nusbaum C."/>
            <person name="Galagan J."/>
            <person name="Birren B.W."/>
        </authorList>
    </citation>
    <scope>NUCLEOTIDE SEQUENCE [LARGE SCALE GENOMIC DNA]</scope>
    <source>
        <strain evidence="6">DSM 14603 / FGSC 9021 / UM521</strain>
    </source>
</reference>
<dbReference type="GeneID" id="23564406"/>
<evidence type="ECO:0000313" key="5">
    <source>
        <dbReference type="EMBL" id="KIS67636.1"/>
    </source>
</evidence>
<feature type="transmembrane region" description="Helical" evidence="4">
    <location>
        <begin position="59"/>
        <end position="80"/>
    </location>
</feature>
<dbReference type="GO" id="GO:0018237">
    <property type="term" value="F:urease activator activity"/>
    <property type="evidence" value="ECO:0000318"/>
    <property type="project" value="GO_Central"/>
</dbReference>
<keyword evidence="4" id="KW-1133">Transmembrane helix</keyword>
<evidence type="ECO:0000256" key="2">
    <source>
        <dbReference type="ARBA" id="ARBA00023186"/>
    </source>
</evidence>
<dbReference type="Proteomes" id="UP000000561">
    <property type="component" value="Chromosome 12"/>
</dbReference>
<keyword evidence="4" id="KW-0812">Transmembrane</keyword>
<proteinExistence type="inferred from homology"/>
<dbReference type="OrthoDB" id="10012223at2759"/>
<dbReference type="GO" id="GO:0019627">
    <property type="term" value="P:urea metabolic process"/>
    <property type="evidence" value="ECO:0000318"/>
    <property type="project" value="GO_Central"/>
</dbReference>
<keyword evidence="2" id="KW-0143">Chaperone</keyword>
<evidence type="ECO:0000256" key="3">
    <source>
        <dbReference type="SAM" id="MobiDB-lite"/>
    </source>
</evidence>
<evidence type="ECO:0000256" key="4">
    <source>
        <dbReference type="SAM" id="Phobius"/>
    </source>
</evidence>
<feature type="transmembrane region" description="Helical" evidence="4">
    <location>
        <begin position="100"/>
        <end position="121"/>
    </location>
</feature>
<evidence type="ECO:0008006" key="7">
    <source>
        <dbReference type="Google" id="ProtNLM"/>
    </source>
</evidence>
<accession>A0A0D1DV82</accession>
<evidence type="ECO:0000313" key="6">
    <source>
        <dbReference type="Proteomes" id="UP000000561"/>
    </source>
</evidence>
<dbReference type="VEuPathDB" id="FungiDB:UMAG_04139"/>